<organism evidence="2 3">
    <name type="scientific">Caballeronia zhejiangensis</name>
    <dbReference type="NCBI Taxonomy" id="871203"/>
    <lineage>
        <taxon>Bacteria</taxon>
        <taxon>Pseudomonadati</taxon>
        <taxon>Pseudomonadota</taxon>
        <taxon>Betaproteobacteria</taxon>
        <taxon>Burkholderiales</taxon>
        <taxon>Burkholderiaceae</taxon>
        <taxon>Caballeronia</taxon>
    </lineage>
</organism>
<keyword evidence="1" id="KW-0812">Transmembrane</keyword>
<dbReference type="Proteomes" id="UP000027451">
    <property type="component" value="Unassembled WGS sequence"/>
</dbReference>
<evidence type="ECO:0000256" key="1">
    <source>
        <dbReference type="SAM" id="Phobius"/>
    </source>
</evidence>
<accession>A0A656QMH7</accession>
<comment type="caution">
    <text evidence="2">The sequence shown here is derived from an EMBL/GenBank/DDBJ whole genome shotgun (WGS) entry which is preliminary data.</text>
</comment>
<feature type="transmembrane region" description="Helical" evidence="1">
    <location>
        <begin position="44"/>
        <end position="61"/>
    </location>
</feature>
<dbReference type="AlphaFoldDB" id="A0A656QMH7"/>
<evidence type="ECO:0000313" key="2">
    <source>
        <dbReference type="EMBL" id="KDR29386.1"/>
    </source>
</evidence>
<reference evidence="2 3" key="1">
    <citation type="submission" date="2014-03" db="EMBL/GenBank/DDBJ databases">
        <title>Draft Genome Sequences of Four Burkholderia Strains.</title>
        <authorList>
            <person name="Liu X.Y."/>
            <person name="Li C.X."/>
            <person name="Xu J.H."/>
        </authorList>
    </citation>
    <scope>NUCLEOTIDE SEQUENCE [LARGE SCALE GENOMIC DNA]</scope>
    <source>
        <strain evidence="2 3">OP-1</strain>
    </source>
</reference>
<keyword evidence="3" id="KW-1185">Reference proteome</keyword>
<keyword evidence="1" id="KW-1133">Transmembrane helix</keyword>
<proteinExistence type="predicted"/>
<keyword evidence="1" id="KW-0472">Membrane</keyword>
<gene>
    <name evidence="2" type="ORF">BG60_06750</name>
</gene>
<evidence type="ECO:0000313" key="3">
    <source>
        <dbReference type="Proteomes" id="UP000027451"/>
    </source>
</evidence>
<dbReference type="EMBL" id="JFHD01000013">
    <property type="protein sequence ID" value="KDR29386.1"/>
    <property type="molecule type" value="Genomic_DNA"/>
</dbReference>
<protein>
    <submittedName>
        <fullName evidence="2">Uncharacterized protein</fullName>
    </submittedName>
</protein>
<feature type="transmembrane region" description="Helical" evidence="1">
    <location>
        <begin position="73"/>
        <end position="90"/>
    </location>
</feature>
<name>A0A656QMH7_9BURK</name>
<sequence>MMAHAKRALNLMPFSFRRRPELAGLDRASRRDVRRIAWHFAQRHWTLHAPAFVWIVFVLLHTRYHLLPERRDYLLITLLIFVAGVVNIRLHIARYLKPARAIFDSLGAVAARAITGR</sequence>